<dbReference type="InterPro" id="IPR011993">
    <property type="entry name" value="PH-like_dom_sf"/>
</dbReference>
<keyword evidence="10 12" id="KW-0472">Membrane</keyword>
<keyword evidence="17" id="KW-1185">Reference proteome</keyword>
<evidence type="ECO:0000259" key="14">
    <source>
        <dbReference type="PROSITE" id="PS50893"/>
    </source>
</evidence>
<comment type="caution">
    <text evidence="16">The sequence shown here is derived from an EMBL/GenBank/DDBJ whole genome shotgun (WGS) entry which is preliminary data.</text>
</comment>
<dbReference type="InterPro" id="IPR017871">
    <property type="entry name" value="ABC_transporter-like_CS"/>
</dbReference>
<feature type="compositionally biased region" description="Basic and acidic residues" evidence="11">
    <location>
        <begin position="1296"/>
        <end position="1307"/>
    </location>
</feature>
<organism evidence="16 17">
    <name type="scientific">Pocillopora meandrina</name>
    <dbReference type="NCBI Taxonomy" id="46732"/>
    <lineage>
        <taxon>Eukaryota</taxon>
        <taxon>Metazoa</taxon>
        <taxon>Cnidaria</taxon>
        <taxon>Anthozoa</taxon>
        <taxon>Hexacorallia</taxon>
        <taxon>Scleractinia</taxon>
        <taxon>Astrocoeniina</taxon>
        <taxon>Pocilloporidae</taxon>
        <taxon>Pocillopora</taxon>
    </lineage>
</organism>
<sequence length="1772" mass="197753">MDALISGVLLIHGKYFSSFNTHSQMEEFKFCSSVFDLWILSLVRCCTLLGAVFGVLFSKRKMEAVSRITAFKKPWLYYSVGVVVFVVTKFLVSTECNLDRTSKIWFLSFLGWTVVGTVIANGLWYFLSKVKITALSSEQETGSIQGREGLLTFHDFQDSEESDTNGKKNNISAWRLMSYCKPDIPYISFASVFLLLAATGEIFIPYYTGQVIDAIAIDKDKTKFMNAILIMTLISLGTAISAGLRGGLFNLIAARFTRRINNVLFGSIVKQEIGFFDSTKTGDIISRLSSDTTKMSDQVGLNINVFLRNCVQSIGTCVFMFKLSWKLTTVTLVGLPLVAFISDIYGDYYKKLATEVQEETAKANEIAAEVVSSMKTVRSFANEDGEYEQYRNKQDAIYKLKVKESYLYGGYRWCTEILSLAIDVIVLLYGGHLVMKGELSGGYLVSFILYLLQLSFYIDEVGEIYTGLMEAVGASQKVFELIDREPKIQNSGIVTPNEVSGEVEFQNVSFAYPTRPDITVLDKVSFSVKPGEVIALVGPSGGGKSTCISLLEHFYEPTSGEVLIDSIPVKNFDHKYLHNKVALVGQEPVLFARSVKENITYGLGNDVEIDQSLVENVSKLSNAHAFINDLPEGYDTETGEKGLQLSGGQKQRVAIARALARNPRILLLDEATSALDAESEHLVQDAIYKNLTGHTVLIVAHRLSTIEKADKIVVIDQGQVIAQGKHEELVHQNGLYAKLKLLARTQARKNQLVKKREELEACRAKRNSPIHDRTRRPLSEDNTDSCSAEVDTDDIKRRRIGSEDSGKSAILQNSKDIDVNSPSVQARKERLMKMQQKDQENGARPKKHWKAVTQGTGVNNCNVSSPSVASRSEAFQANAAKDQQKENIKDKKYLEPQASHTPSKLAEARSVFENGVSTKSRVNIEKEKFIPPPKPPRVAVTEDISDESSEEQLQVAKRKAPSPPKNTKGNKGRDQNSNSLIKRKAPEPPTTCQDQSQIRNDNKSDMAKISKGADEKKSAKTSQRSSSTDEEGNGNFPPVPVKRERKGSVDDLNGVNKADGDLPMPKPRKKVINLNEAGNEAQERCADNKQVKENRREETSDDKVTIVATSVGSDERVKLNHGKQLTEEQPHVIQACVVEEKSPKVVVANREITGSIVTVKAVSCDNSEEKGIENKREKTRVNAVKESKIEKPPSAAKVADQDSKQAVTPVVWEKQAQGSSKKPRKSTKREEFAFKVPKRPTKESHFDPNETINLNDVNIHEMTFTFDFGQFDELEKEREGIFQMSYEEKCKQLEKEQKREERKRKETASTSSMESDREERGTYQSGYNSQTSEQYATKTVHTPKQPVPQRPKRIQDEIKVLLEEAAYQQNIVLQASQALNLCVVNDITFKGSREEIEAEKVLLLATEHRTACLDEVNKLKTGGAEGAQEFKATNVGSEMPACTATLSLSDIKITLHQEFMDMLRVGIRNDLGVFYFVCIVQHGPHEFYCSRVLSTNDATEGNFLMFPDKFTWKDLKPDFTIAVKLFCMNVKKTLMSAPVSTPTKHKIFQSPKVVKGKLAGRRASDTPSPATQVSASPQTVFRTSSFVPVGVTHVNLPIIKSKRFSLDKVPDTCPLANFLEMKVDCSPQYSSSVNGFLTILEDIGGYGAWQRRWCVLQGAVMSYWRYPGDEETKSPMGCINLADCISEEVTRVARDLCARPNTMELKLRRSCGTEVKYLLAADTKMDRATWIDSLNEALRDGRAWTGKDKEALYPDLSHLHNQDVYMCSKATV</sequence>
<feature type="compositionally biased region" description="Basic and acidic residues" evidence="11">
    <location>
        <begin position="1000"/>
        <end position="1018"/>
    </location>
</feature>
<gene>
    <name evidence="16" type="ORF">PMEA_00001012</name>
</gene>
<feature type="region of interest" description="Disordered" evidence="11">
    <location>
        <begin position="764"/>
        <end position="847"/>
    </location>
</feature>
<dbReference type="FunFam" id="1.20.1560.10:FF:000058">
    <property type="entry name" value="ABC transporter B family member 25"/>
    <property type="match status" value="1"/>
</dbReference>
<feature type="compositionally biased region" description="Polar residues" evidence="11">
    <location>
        <begin position="965"/>
        <end position="980"/>
    </location>
</feature>
<feature type="transmembrane region" description="Helical" evidence="12">
    <location>
        <begin position="104"/>
        <end position="127"/>
    </location>
</feature>
<dbReference type="CDD" id="cd01263">
    <property type="entry name" value="PH_anillin"/>
    <property type="match status" value="1"/>
</dbReference>
<dbReference type="GO" id="GO:0012505">
    <property type="term" value="C:endomembrane system"/>
    <property type="evidence" value="ECO:0007669"/>
    <property type="project" value="UniProtKB-SubCell"/>
</dbReference>
<feature type="region of interest" description="Disordered" evidence="11">
    <location>
        <begin position="922"/>
        <end position="1103"/>
    </location>
</feature>
<evidence type="ECO:0000256" key="6">
    <source>
        <dbReference type="ARBA" id="ARBA00022840"/>
    </source>
</evidence>
<dbReference type="Pfam" id="PF00169">
    <property type="entry name" value="PH"/>
    <property type="match status" value="1"/>
</dbReference>
<accession>A0AAU9VLT2</accession>
<evidence type="ECO:0000256" key="10">
    <source>
        <dbReference type="ARBA" id="ARBA00023136"/>
    </source>
</evidence>
<feature type="domain" description="ABC transmembrane type-1" evidence="15">
    <location>
        <begin position="189"/>
        <end position="470"/>
    </location>
</feature>
<dbReference type="InterPro" id="IPR037840">
    <property type="entry name" value="PH_Anillin"/>
</dbReference>
<feature type="compositionally biased region" description="Polar residues" evidence="11">
    <location>
        <begin position="1322"/>
        <end position="1342"/>
    </location>
</feature>
<feature type="transmembrane region" description="Helical" evidence="12">
    <location>
        <begin position="184"/>
        <end position="207"/>
    </location>
</feature>
<feature type="region of interest" description="Disordered" evidence="11">
    <location>
        <begin position="880"/>
        <end position="910"/>
    </location>
</feature>
<dbReference type="Pfam" id="PF00664">
    <property type="entry name" value="ABC_membrane"/>
    <property type="match status" value="1"/>
</dbReference>
<feature type="region of interest" description="Disordered" evidence="11">
    <location>
        <begin position="1171"/>
        <end position="1251"/>
    </location>
</feature>
<dbReference type="Pfam" id="PF08174">
    <property type="entry name" value="Anillin"/>
    <property type="match status" value="1"/>
</dbReference>
<dbReference type="InterPro" id="IPR012966">
    <property type="entry name" value="AHD"/>
</dbReference>
<dbReference type="InterPro" id="IPR027417">
    <property type="entry name" value="P-loop_NTPase"/>
</dbReference>
<dbReference type="EMBL" id="CALNXJ010000001">
    <property type="protein sequence ID" value="CAH3032159.1"/>
    <property type="molecule type" value="Genomic_DNA"/>
</dbReference>
<feature type="region of interest" description="Disordered" evidence="11">
    <location>
        <begin position="1296"/>
        <end position="1351"/>
    </location>
</feature>
<evidence type="ECO:0000256" key="12">
    <source>
        <dbReference type="SAM" id="Phobius"/>
    </source>
</evidence>
<evidence type="ECO:0000256" key="5">
    <source>
        <dbReference type="ARBA" id="ARBA00022741"/>
    </source>
</evidence>
<dbReference type="InterPro" id="IPR036640">
    <property type="entry name" value="ABC1_TM_sf"/>
</dbReference>
<evidence type="ECO:0000256" key="9">
    <source>
        <dbReference type="ARBA" id="ARBA00022989"/>
    </source>
</evidence>
<keyword evidence="9 12" id="KW-1133">Transmembrane helix</keyword>
<feature type="transmembrane region" description="Helical" evidence="12">
    <location>
        <begin position="37"/>
        <end position="55"/>
    </location>
</feature>
<comment type="similarity">
    <text evidence="2">Belongs to the ABC transporter superfamily. ABCB family. MHC peptide exporter (TC 3.A.1.209) subfamily.</text>
</comment>
<dbReference type="GO" id="GO:0005524">
    <property type="term" value="F:ATP binding"/>
    <property type="evidence" value="ECO:0007669"/>
    <property type="project" value="UniProtKB-KW"/>
</dbReference>
<protein>
    <submittedName>
        <fullName evidence="16">Uncharacterized protein</fullName>
    </submittedName>
</protein>
<evidence type="ECO:0000313" key="17">
    <source>
        <dbReference type="Proteomes" id="UP001159428"/>
    </source>
</evidence>
<keyword evidence="3" id="KW-0813">Transport</keyword>
<dbReference type="InterPro" id="IPR011527">
    <property type="entry name" value="ABC1_TM_dom"/>
</dbReference>
<dbReference type="GO" id="GO:0015421">
    <property type="term" value="F:ABC-type oligopeptide transporter activity"/>
    <property type="evidence" value="ECO:0007669"/>
    <property type="project" value="TreeGrafter"/>
</dbReference>
<proteinExistence type="inferred from homology"/>
<dbReference type="FunFam" id="3.40.50.300:FF:000140">
    <property type="entry name" value="Lipid A export ATP-binding/permease protein MsbA"/>
    <property type="match status" value="1"/>
</dbReference>
<dbReference type="SUPFAM" id="SSF50729">
    <property type="entry name" value="PH domain-like"/>
    <property type="match status" value="1"/>
</dbReference>
<dbReference type="Gene3D" id="1.20.1560.10">
    <property type="entry name" value="ABC transporter type 1, transmembrane domain"/>
    <property type="match status" value="2"/>
</dbReference>
<comment type="subcellular location">
    <subcellularLocation>
        <location evidence="1">Endomembrane system</location>
        <topology evidence="1">Multi-pass membrane protein</topology>
    </subcellularLocation>
</comment>
<dbReference type="SMART" id="SM00382">
    <property type="entry name" value="AAA"/>
    <property type="match status" value="1"/>
</dbReference>
<feature type="domain" description="ABC transporter" evidence="14">
    <location>
        <begin position="503"/>
        <end position="742"/>
    </location>
</feature>
<keyword evidence="5" id="KW-0547">Nucleotide-binding</keyword>
<dbReference type="CDD" id="cd03249">
    <property type="entry name" value="ABC_MTABC3_MDL1_MDL2"/>
    <property type="match status" value="1"/>
</dbReference>
<evidence type="ECO:0000256" key="8">
    <source>
        <dbReference type="ARBA" id="ARBA00022967"/>
    </source>
</evidence>
<dbReference type="Pfam" id="PF00005">
    <property type="entry name" value="ABC_tran"/>
    <property type="match status" value="1"/>
</dbReference>
<dbReference type="GO" id="GO:0015440">
    <property type="term" value="F:ABC-type peptide transporter activity"/>
    <property type="evidence" value="ECO:0007669"/>
    <property type="project" value="InterPro"/>
</dbReference>
<feature type="compositionally biased region" description="Basic and acidic residues" evidence="11">
    <location>
        <begin position="826"/>
        <end position="843"/>
    </location>
</feature>
<evidence type="ECO:0000259" key="13">
    <source>
        <dbReference type="PROSITE" id="PS50003"/>
    </source>
</evidence>
<keyword evidence="7" id="KW-0653">Protein transport</keyword>
<feature type="compositionally biased region" description="Polar residues" evidence="11">
    <location>
        <begin position="990"/>
        <end position="999"/>
    </location>
</feature>
<evidence type="ECO:0000256" key="2">
    <source>
        <dbReference type="ARBA" id="ARBA00006493"/>
    </source>
</evidence>
<feature type="transmembrane region" description="Helical" evidence="12">
    <location>
        <begin position="323"/>
        <end position="342"/>
    </location>
</feature>
<dbReference type="Gene3D" id="3.40.50.300">
    <property type="entry name" value="P-loop containing nucleotide triphosphate hydrolases"/>
    <property type="match status" value="1"/>
</dbReference>
<dbReference type="PROSITE" id="PS50893">
    <property type="entry name" value="ABC_TRANSPORTER_2"/>
    <property type="match status" value="1"/>
</dbReference>
<dbReference type="SMART" id="SM00233">
    <property type="entry name" value="PH"/>
    <property type="match status" value="1"/>
</dbReference>
<feature type="compositionally biased region" description="Basic and acidic residues" evidence="11">
    <location>
        <begin position="764"/>
        <end position="779"/>
    </location>
</feature>
<dbReference type="PANTHER" id="PTHR43394">
    <property type="entry name" value="ATP-DEPENDENT PERMEASE MDL1, MITOCHONDRIAL"/>
    <property type="match status" value="1"/>
</dbReference>
<evidence type="ECO:0000256" key="11">
    <source>
        <dbReference type="SAM" id="MobiDB-lite"/>
    </source>
</evidence>
<dbReference type="PROSITE" id="PS00211">
    <property type="entry name" value="ABC_TRANSPORTER_1"/>
    <property type="match status" value="1"/>
</dbReference>
<dbReference type="Proteomes" id="UP001159428">
    <property type="component" value="Unassembled WGS sequence"/>
</dbReference>
<feature type="compositionally biased region" description="Basic and acidic residues" evidence="11">
    <location>
        <begin position="793"/>
        <end position="806"/>
    </location>
</feature>
<evidence type="ECO:0000256" key="1">
    <source>
        <dbReference type="ARBA" id="ARBA00004127"/>
    </source>
</evidence>
<dbReference type="GO" id="GO:0005765">
    <property type="term" value="C:lysosomal membrane"/>
    <property type="evidence" value="ECO:0007669"/>
    <property type="project" value="InterPro"/>
</dbReference>
<keyword evidence="6" id="KW-0067">ATP-binding</keyword>
<evidence type="ECO:0000256" key="4">
    <source>
        <dbReference type="ARBA" id="ARBA00022692"/>
    </source>
</evidence>
<reference evidence="16 17" key="1">
    <citation type="submission" date="2022-05" db="EMBL/GenBank/DDBJ databases">
        <authorList>
            <consortium name="Genoscope - CEA"/>
            <person name="William W."/>
        </authorList>
    </citation>
    <scope>NUCLEOTIDE SEQUENCE [LARGE SCALE GENOMIC DNA]</scope>
</reference>
<dbReference type="InterPro" id="IPR001849">
    <property type="entry name" value="PH_domain"/>
</dbReference>
<feature type="transmembrane region" description="Helical" evidence="12">
    <location>
        <begin position="75"/>
        <end position="92"/>
    </location>
</feature>
<feature type="compositionally biased region" description="Basic and acidic residues" evidence="11">
    <location>
        <begin position="1171"/>
        <end position="1191"/>
    </location>
</feature>
<evidence type="ECO:0000256" key="3">
    <source>
        <dbReference type="ARBA" id="ARBA00022448"/>
    </source>
</evidence>
<dbReference type="CDD" id="cd18784">
    <property type="entry name" value="ABC_6TM_ABCB9_like"/>
    <property type="match status" value="1"/>
</dbReference>
<feature type="transmembrane region" description="Helical" evidence="12">
    <location>
        <begin position="227"/>
        <end position="252"/>
    </location>
</feature>
<dbReference type="SUPFAM" id="SSF52540">
    <property type="entry name" value="P-loop containing nucleoside triphosphate hydrolases"/>
    <property type="match status" value="1"/>
</dbReference>
<keyword evidence="7" id="KW-0571">Peptide transport</keyword>
<feature type="compositionally biased region" description="Polar residues" evidence="11">
    <location>
        <begin position="810"/>
        <end position="824"/>
    </location>
</feature>
<dbReference type="SUPFAM" id="SSF90123">
    <property type="entry name" value="ABC transporter transmembrane region"/>
    <property type="match status" value="1"/>
</dbReference>
<evidence type="ECO:0000313" key="16">
    <source>
        <dbReference type="EMBL" id="CAH3032159.1"/>
    </source>
</evidence>
<dbReference type="InterPro" id="IPR030254">
    <property type="entry name" value="ABCB9_6-TMD"/>
</dbReference>
<dbReference type="InterPro" id="IPR003439">
    <property type="entry name" value="ABC_transporter-like_ATP-bd"/>
</dbReference>
<name>A0AAU9VLT2_9CNID</name>
<feature type="compositionally biased region" description="Basic and acidic residues" evidence="11">
    <location>
        <begin position="1081"/>
        <end position="1103"/>
    </location>
</feature>
<keyword evidence="8" id="KW-1278">Translocase</keyword>
<dbReference type="InterPro" id="IPR039421">
    <property type="entry name" value="Type_1_exporter"/>
</dbReference>
<dbReference type="Gene3D" id="2.30.29.30">
    <property type="entry name" value="Pleckstrin-homology domain (PH domain)/Phosphotyrosine-binding domain (PTB)"/>
    <property type="match status" value="1"/>
</dbReference>
<keyword evidence="4 12" id="KW-0812">Transmembrane</keyword>
<feature type="domain" description="PH" evidence="13">
    <location>
        <begin position="1630"/>
        <end position="1739"/>
    </location>
</feature>
<evidence type="ECO:0000259" key="15">
    <source>
        <dbReference type="PROSITE" id="PS50929"/>
    </source>
</evidence>
<dbReference type="PROSITE" id="PS50929">
    <property type="entry name" value="ABC_TM1F"/>
    <property type="match status" value="1"/>
</dbReference>
<dbReference type="InterPro" id="IPR003593">
    <property type="entry name" value="AAA+_ATPase"/>
</dbReference>
<feature type="compositionally biased region" description="Basic and acidic residues" evidence="11">
    <location>
        <begin position="882"/>
        <end position="894"/>
    </location>
</feature>
<dbReference type="PANTHER" id="PTHR43394:SF19">
    <property type="entry name" value="ABC TRANSPORTER B FAMILY"/>
    <property type="match status" value="1"/>
</dbReference>
<dbReference type="PROSITE" id="PS50003">
    <property type="entry name" value="PH_DOMAIN"/>
    <property type="match status" value="1"/>
</dbReference>
<dbReference type="GO" id="GO:0016887">
    <property type="term" value="F:ATP hydrolysis activity"/>
    <property type="evidence" value="ECO:0007669"/>
    <property type="project" value="InterPro"/>
</dbReference>
<evidence type="ECO:0000256" key="7">
    <source>
        <dbReference type="ARBA" id="ARBA00022856"/>
    </source>
</evidence>